<proteinExistence type="predicted"/>
<gene>
    <name evidence="3" type="ORF">F6X53_02655</name>
</gene>
<evidence type="ECO:0000256" key="2">
    <source>
        <dbReference type="SAM" id="SignalP"/>
    </source>
</evidence>
<evidence type="ECO:0000313" key="3">
    <source>
        <dbReference type="EMBL" id="KAB1081225.1"/>
    </source>
</evidence>
<feature type="chain" id="PRO_5026688347" description="PepSY domain-containing protein" evidence="2">
    <location>
        <begin position="22"/>
        <end position="113"/>
    </location>
</feature>
<dbReference type="OrthoDB" id="7376531at2"/>
<feature type="compositionally biased region" description="Polar residues" evidence="1">
    <location>
        <begin position="50"/>
        <end position="62"/>
    </location>
</feature>
<feature type="region of interest" description="Disordered" evidence="1">
    <location>
        <begin position="18"/>
        <end position="62"/>
    </location>
</feature>
<dbReference type="EMBL" id="VZZK01000002">
    <property type="protein sequence ID" value="KAB1081225.1"/>
    <property type="molecule type" value="Genomic_DNA"/>
</dbReference>
<feature type="signal peptide" evidence="2">
    <location>
        <begin position="1"/>
        <end position="21"/>
    </location>
</feature>
<evidence type="ECO:0000313" key="4">
    <source>
        <dbReference type="Proteomes" id="UP000474159"/>
    </source>
</evidence>
<sequence>MRTSLALAAALTLAGTGIAAAQTSPAAPGTKTETNVKADPHSDGTPHGSVGQTLESGANSFTEGQVKKRFAKMGFGEVKDLKKDDQGIWRGMATHAGKPVSIGMDYKGNVAAQ</sequence>
<organism evidence="3 4">
    <name type="scientific">Methylobacterium soli</name>
    <dbReference type="NCBI Taxonomy" id="553447"/>
    <lineage>
        <taxon>Bacteria</taxon>
        <taxon>Pseudomonadati</taxon>
        <taxon>Pseudomonadota</taxon>
        <taxon>Alphaproteobacteria</taxon>
        <taxon>Hyphomicrobiales</taxon>
        <taxon>Methylobacteriaceae</taxon>
        <taxon>Methylobacterium</taxon>
    </lineage>
</organism>
<reference evidence="3 4" key="1">
    <citation type="submission" date="2019-09" db="EMBL/GenBank/DDBJ databases">
        <title>YIM 48816 draft genome.</title>
        <authorList>
            <person name="Jiang L."/>
        </authorList>
    </citation>
    <scope>NUCLEOTIDE SEQUENCE [LARGE SCALE GENOMIC DNA]</scope>
    <source>
        <strain evidence="3 4">YIM 48816</strain>
    </source>
</reference>
<keyword evidence="4" id="KW-1185">Reference proteome</keyword>
<evidence type="ECO:0008006" key="5">
    <source>
        <dbReference type="Google" id="ProtNLM"/>
    </source>
</evidence>
<evidence type="ECO:0000256" key="1">
    <source>
        <dbReference type="SAM" id="MobiDB-lite"/>
    </source>
</evidence>
<dbReference type="RefSeq" id="WP_150996947.1">
    <property type="nucleotide sequence ID" value="NZ_BPQY01000292.1"/>
</dbReference>
<dbReference type="Proteomes" id="UP000474159">
    <property type="component" value="Unassembled WGS sequence"/>
</dbReference>
<keyword evidence="2" id="KW-0732">Signal</keyword>
<protein>
    <recommendedName>
        <fullName evidence="5">PepSY domain-containing protein</fullName>
    </recommendedName>
</protein>
<comment type="caution">
    <text evidence="3">The sequence shown here is derived from an EMBL/GenBank/DDBJ whole genome shotgun (WGS) entry which is preliminary data.</text>
</comment>
<feature type="compositionally biased region" description="Basic and acidic residues" evidence="1">
    <location>
        <begin position="34"/>
        <end position="44"/>
    </location>
</feature>
<name>A0A6L3T355_9HYPH</name>
<dbReference type="AlphaFoldDB" id="A0A6L3T355"/>
<accession>A0A6L3T355</accession>